<dbReference type="VEuPathDB" id="PlasmoDB:PmUG01_11045500"/>
<reference evidence="2 3" key="1">
    <citation type="submission" date="2016-06" db="EMBL/GenBank/DDBJ databases">
        <authorList>
            <consortium name="Pathogen Informatics"/>
        </authorList>
    </citation>
    <scope>NUCLEOTIDE SEQUENCE [LARGE SCALE GENOMIC DNA]</scope>
    <source>
        <strain evidence="2">PmlGA01</strain>
    </source>
</reference>
<evidence type="ECO:0000313" key="3">
    <source>
        <dbReference type="Proteomes" id="UP000219799"/>
    </source>
</evidence>
<evidence type="ECO:0000256" key="1">
    <source>
        <dbReference type="SAM" id="MobiDB-lite"/>
    </source>
</evidence>
<dbReference type="Proteomes" id="UP000219799">
    <property type="component" value="Chromosome 11"/>
</dbReference>
<feature type="compositionally biased region" description="Basic and acidic residues" evidence="1">
    <location>
        <begin position="494"/>
        <end position="505"/>
    </location>
</feature>
<dbReference type="AlphaFoldDB" id="A0A1C3KZS6"/>
<sequence>MRIIFTPNIYASATLKSRIFPRSFGIQVKKCGGYILQFDKYSCYSTVRRSFIRVDKKFYNTNNSEKNLNELLNNVQKILNDNNFFVYIKNKERYDEKDISFKKAKKEEVDMFKLLNILNKILVLINEKDNFKITIWKSPIFLDFLSLIKLKMSFFNFHEMFLFALCFSKIQFIPQMLLEEMILTIKEESYLHNFFKDDMNKFFQFLLILSNMKNIKNASVNLNFITFINNYIQVILNNIKKEEAKNEGELRHYQNNNVLGQNEGAYSREKKCISLDCYMLLCTSLCNLNVRNVVLLHEVSNEIVGILDGKNFDANYHENFDNILDKKFEVDIAKKLVNIYLSYATLGCTNYYFYDQLNAYLYNVIELLPMSSSLTLLLSIATLKEQEDFNFPLCILSILEKNFLNKFYSLDGKDLLLLIYLYTYLKLYISNYHSYVCMFDYLFNIEHFSATNEEDKVKLFQIYVSLTHDYERTQGVGMLAHGNLGCQMRETDQMRKTNQTKDEKTNLSTEQNDNDDNMNKQCDRDALYSVNKINKIVVEKLEQKGILQKIQENMELGSEQDATDLKEEIQDQIDKLQVLLNTDFNDTIFKVKNIRKNKTVHNYYLSHIYLDIEKERDSIKKDSQKVIINFYINKLGNDVNNQIDIYTNMKRQHIKCLNIKYILVDLQQWKNFTHEEKKKFLIYEIMGI</sequence>
<organism evidence="2 3">
    <name type="scientific">Plasmodium malariae</name>
    <dbReference type="NCBI Taxonomy" id="5858"/>
    <lineage>
        <taxon>Eukaryota</taxon>
        <taxon>Sar</taxon>
        <taxon>Alveolata</taxon>
        <taxon>Apicomplexa</taxon>
        <taxon>Aconoidasida</taxon>
        <taxon>Haemosporida</taxon>
        <taxon>Plasmodiidae</taxon>
        <taxon>Plasmodium</taxon>
        <taxon>Plasmodium (Plasmodium)</taxon>
    </lineage>
</organism>
<proteinExistence type="predicted"/>
<feature type="region of interest" description="Disordered" evidence="1">
    <location>
        <begin position="494"/>
        <end position="520"/>
    </location>
</feature>
<protein>
    <submittedName>
        <fullName evidence="2">Uncharacterized protein</fullName>
    </submittedName>
</protein>
<accession>A0A1C3KZS6</accession>
<gene>
    <name evidence="2" type="primary">PmlGA01_110033700</name>
    <name evidence="2" type="ORF">PMLGA01_110033700</name>
</gene>
<evidence type="ECO:0000313" key="2">
    <source>
        <dbReference type="EMBL" id="SBT79739.1"/>
    </source>
</evidence>
<dbReference type="EMBL" id="LT594499">
    <property type="protein sequence ID" value="SBT79739.1"/>
    <property type="molecule type" value="Genomic_DNA"/>
</dbReference>
<name>A0A1C3KZS6_PLAMA</name>